<dbReference type="AlphaFoldDB" id="A0A1H2IF70"/>
<name>A0A1H2IF70_9ACTN</name>
<sequence>MDVSGIVDGLVSHAAALGHFERVNTHEPQSPPGNGLHCAIWADDIGPARNQSGLNRTSVRAVFMDRIYGRQLERPEDEIDPNMLRATDDLMGAYSGDFTLGGRVRSIDLLGQSGTPLSAKAGYVKIADAQYRVMTITVPMIINDVWEQVG</sequence>
<dbReference type="OrthoDB" id="4224785at2"/>
<gene>
    <name evidence="1" type="ORF">SAMN04488563_1661</name>
</gene>
<organism evidence="1 2">
    <name type="scientific">Jiangella alkaliphila</name>
    <dbReference type="NCBI Taxonomy" id="419479"/>
    <lineage>
        <taxon>Bacteria</taxon>
        <taxon>Bacillati</taxon>
        <taxon>Actinomycetota</taxon>
        <taxon>Actinomycetes</taxon>
        <taxon>Jiangellales</taxon>
        <taxon>Jiangellaceae</taxon>
        <taxon>Jiangella</taxon>
    </lineage>
</organism>
<evidence type="ECO:0000313" key="2">
    <source>
        <dbReference type="Proteomes" id="UP000182977"/>
    </source>
</evidence>
<dbReference type="Proteomes" id="UP000182977">
    <property type="component" value="Chromosome I"/>
</dbReference>
<reference evidence="2" key="1">
    <citation type="submission" date="2016-10" db="EMBL/GenBank/DDBJ databases">
        <authorList>
            <person name="Varghese N."/>
            <person name="Submissions S."/>
        </authorList>
    </citation>
    <scope>NUCLEOTIDE SEQUENCE [LARGE SCALE GENOMIC DNA]</scope>
    <source>
        <strain evidence="2">DSM 45079</strain>
    </source>
</reference>
<protein>
    <submittedName>
        <fullName evidence="1">Uncharacterized protein</fullName>
    </submittedName>
</protein>
<evidence type="ECO:0000313" key="1">
    <source>
        <dbReference type="EMBL" id="SDU42635.1"/>
    </source>
</evidence>
<dbReference type="STRING" id="419479.SAMN04488563_1661"/>
<dbReference type="EMBL" id="LT629791">
    <property type="protein sequence ID" value="SDU42635.1"/>
    <property type="molecule type" value="Genomic_DNA"/>
</dbReference>
<dbReference type="RefSeq" id="WP_046771226.1">
    <property type="nucleotide sequence ID" value="NZ_LBMC01000040.1"/>
</dbReference>
<keyword evidence="2" id="KW-1185">Reference proteome</keyword>
<accession>A0A1H2IF70</accession>
<proteinExistence type="predicted"/>